<sequence>MRNFASIALFTIVFLSSCSTKKTETAQENETISLNGEWYFLASNEESEEQILATDYTKWDTLTVPGNWDIENRYAHFKGKGYYQRNFTIPENWQKKQFYIKFNAVYETSKVWLNGKLLGEHEGGYTPFEFNITDQIQPGKPNSLLVMADNTFRRGAWWAWGGISRNVSLLAHNDVRLVRQHISAVPDFIEGVVDFTISYTIENNSAEAQNLTINTKIVGPENESWQPKTLEVTVASNETANKVLTFQKELKEVELWHFDRPNLYVLNSSVISNDQELDAVSDKFGIRKMEAIGEELYLNNEAVRLNGFNRVYDHRLYGNTEPRELIKNDILDIKALGGNFSRIMHAPASKNLLQFCDSIGYMLIEEIPVWGRGAPNAIPDNPRTKKWLDEMITRDFNHPSVVGWSMGNEIGNPDGEWQDMTMTPGQYNYVSDMLDHVATLDSTRLKTVVSFTSHLPLAKPGNEPYEKLDLLCMNSYGETYEKLEKVHEKFPGKPIFISELGDKQIGLTPDAEFSNVLIEQLDKIRTLPYVVGSSLWTYNDYRSDYKATPPSENRAWGVVDVWRNKKKAHKQIQDIYAPVLGLKAEVDKNTIAITLNPRNKQDIPAYIMKEYTLVYELFDAEGKSIGKERIELPIIKPGDVALKFNFKNEYNTTRIQVGLWSPMQIEVKTASSKELKNPPIENSNSPVIEFLGKTHNGVGIGYTVSEKDSIFTFKYGNSKENLTKEVTSDLKGAIKIKWPTTEPFFVKLKSDVTEWSTTKQLEE</sequence>
<dbReference type="InterPro" id="IPR051913">
    <property type="entry name" value="GH2_Domain-Containing"/>
</dbReference>
<dbReference type="PANTHER" id="PTHR42732:SF1">
    <property type="entry name" value="BETA-MANNOSIDASE"/>
    <property type="match status" value="1"/>
</dbReference>
<dbReference type="SUPFAM" id="SSF49785">
    <property type="entry name" value="Galactose-binding domain-like"/>
    <property type="match status" value="1"/>
</dbReference>
<dbReference type="AlphaFoldDB" id="A0A7X2ZW65"/>
<dbReference type="InterPro" id="IPR036156">
    <property type="entry name" value="Beta-gal/glucu_dom_sf"/>
</dbReference>
<feature type="domain" description="Glycosyl hydrolases family 2 sugar binding" evidence="6">
    <location>
        <begin position="33"/>
        <end position="171"/>
    </location>
</feature>
<gene>
    <name evidence="7" type="ORF">D9O36_16720</name>
</gene>
<dbReference type="RefSeq" id="WP_155600772.1">
    <property type="nucleotide sequence ID" value="NZ_RCNR01000042.1"/>
</dbReference>
<dbReference type="PANTHER" id="PTHR42732">
    <property type="entry name" value="BETA-GALACTOSIDASE"/>
    <property type="match status" value="1"/>
</dbReference>
<evidence type="ECO:0000259" key="4">
    <source>
        <dbReference type="Pfam" id="PF00703"/>
    </source>
</evidence>
<dbReference type="InterPro" id="IPR013783">
    <property type="entry name" value="Ig-like_fold"/>
</dbReference>
<dbReference type="PRINTS" id="PR00132">
    <property type="entry name" value="GLHYDRLASE2"/>
</dbReference>
<dbReference type="InterPro" id="IPR017853">
    <property type="entry name" value="GH"/>
</dbReference>
<dbReference type="SUPFAM" id="SSF51445">
    <property type="entry name" value="(Trans)glycosidases"/>
    <property type="match status" value="1"/>
</dbReference>
<dbReference type="Pfam" id="PF00703">
    <property type="entry name" value="Glyco_hydro_2"/>
    <property type="match status" value="1"/>
</dbReference>
<dbReference type="PROSITE" id="PS51257">
    <property type="entry name" value="PROKAR_LIPOPROTEIN"/>
    <property type="match status" value="1"/>
</dbReference>
<evidence type="ECO:0000313" key="7">
    <source>
        <dbReference type="EMBL" id="MUH37496.1"/>
    </source>
</evidence>
<evidence type="ECO:0000313" key="8">
    <source>
        <dbReference type="Proteomes" id="UP000540519"/>
    </source>
</evidence>
<accession>A0A7X2ZW65</accession>
<comment type="caution">
    <text evidence="7">The sequence shown here is derived from an EMBL/GenBank/DDBJ whole genome shotgun (WGS) entry which is preliminary data.</text>
</comment>
<proteinExistence type="inferred from homology"/>
<dbReference type="Proteomes" id="UP000540519">
    <property type="component" value="Unassembled WGS sequence"/>
</dbReference>
<dbReference type="Pfam" id="PF02837">
    <property type="entry name" value="Glyco_hydro_2_N"/>
    <property type="match status" value="1"/>
</dbReference>
<dbReference type="GO" id="GO:0005975">
    <property type="term" value="P:carbohydrate metabolic process"/>
    <property type="evidence" value="ECO:0007669"/>
    <property type="project" value="InterPro"/>
</dbReference>
<evidence type="ECO:0000259" key="5">
    <source>
        <dbReference type="Pfam" id="PF02836"/>
    </source>
</evidence>
<dbReference type="GO" id="GO:0004553">
    <property type="term" value="F:hydrolase activity, hydrolyzing O-glycosyl compounds"/>
    <property type="evidence" value="ECO:0007669"/>
    <property type="project" value="InterPro"/>
</dbReference>
<evidence type="ECO:0000256" key="3">
    <source>
        <dbReference type="ARBA" id="ARBA00023295"/>
    </source>
</evidence>
<dbReference type="InterPro" id="IPR008979">
    <property type="entry name" value="Galactose-bd-like_sf"/>
</dbReference>
<keyword evidence="8" id="KW-1185">Reference proteome</keyword>
<dbReference type="Pfam" id="PF02836">
    <property type="entry name" value="Glyco_hydro_2_C"/>
    <property type="match status" value="1"/>
</dbReference>
<dbReference type="InterPro" id="IPR006103">
    <property type="entry name" value="Glyco_hydro_2_cat"/>
</dbReference>
<reference evidence="7 8" key="1">
    <citation type="journal article" date="2019" name="Mar. Drugs">
        <title>Comparative Genomics and CAZyme Genome Repertoires of Marine Zobellia amurskyensis KMM 3526(T) and Zobellia laminariae KMM 3676(T).</title>
        <authorList>
            <person name="Chernysheva N."/>
            <person name="Bystritskaya E."/>
            <person name="Stenkova A."/>
            <person name="Golovkin I."/>
            <person name="Nedashkovskaya O."/>
            <person name="Isaeva M."/>
        </authorList>
    </citation>
    <scope>NUCLEOTIDE SEQUENCE [LARGE SCALE GENOMIC DNA]</scope>
    <source>
        <strain evidence="7 8">KMM 3526</strain>
    </source>
</reference>
<dbReference type="EMBL" id="RCNR01000042">
    <property type="protein sequence ID" value="MUH37496.1"/>
    <property type="molecule type" value="Genomic_DNA"/>
</dbReference>
<dbReference type="SUPFAM" id="SSF49303">
    <property type="entry name" value="beta-Galactosidase/glucuronidase domain"/>
    <property type="match status" value="1"/>
</dbReference>
<evidence type="ECO:0000256" key="1">
    <source>
        <dbReference type="ARBA" id="ARBA00007401"/>
    </source>
</evidence>
<name>A0A7X2ZW65_9FLAO</name>
<comment type="similarity">
    <text evidence="1">Belongs to the glycosyl hydrolase 2 family.</text>
</comment>
<evidence type="ECO:0000259" key="6">
    <source>
        <dbReference type="Pfam" id="PF02837"/>
    </source>
</evidence>
<dbReference type="InterPro" id="IPR006102">
    <property type="entry name" value="Ig-like_GH2"/>
</dbReference>
<organism evidence="7 8">
    <name type="scientific">Zobellia amurskyensis</name>
    <dbReference type="NCBI Taxonomy" id="248905"/>
    <lineage>
        <taxon>Bacteria</taxon>
        <taxon>Pseudomonadati</taxon>
        <taxon>Bacteroidota</taxon>
        <taxon>Flavobacteriia</taxon>
        <taxon>Flavobacteriales</taxon>
        <taxon>Flavobacteriaceae</taxon>
        <taxon>Zobellia</taxon>
    </lineage>
</organism>
<dbReference type="OrthoDB" id="9801077at2"/>
<dbReference type="InterPro" id="IPR006104">
    <property type="entry name" value="Glyco_hydro_2_N"/>
</dbReference>
<dbReference type="Gene3D" id="2.60.40.10">
    <property type="entry name" value="Immunoglobulins"/>
    <property type="match status" value="1"/>
</dbReference>
<evidence type="ECO:0000256" key="2">
    <source>
        <dbReference type="ARBA" id="ARBA00022801"/>
    </source>
</evidence>
<dbReference type="Gene3D" id="3.20.20.80">
    <property type="entry name" value="Glycosidases"/>
    <property type="match status" value="1"/>
</dbReference>
<feature type="domain" description="Glycoside hydrolase family 2 immunoglobulin-like beta-sandwich" evidence="4">
    <location>
        <begin position="183"/>
        <end position="287"/>
    </location>
</feature>
<keyword evidence="3" id="KW-0326">Glycosidase</keyword>
<protein>
    <submittedName>
        <fullName evidence="7">Glycoside hydrolase family 2</fullName>
    </submittedName>
</protein>
<keyword evidence="2 7" id="KW-0378">Hydrolase</keyword>
<dbReference type="Gene3D" id="2.60.120.260">
    <property type="entry name" value="Galactose-binding domain-like"/>
    <property type="match status" value="1"/>
</dbReference>
<dbReference type="InterPro" id="IPR006101">
    <property type="entry name" value="Glyco_hydro_2"/>
</dbReference>
<feature type="domain" description="Glycoside hydrolase family 2 catalytic" evidence="5">
    <location>
        <begin position="294"/>
        <end position="503"/>
    </location>
</feature>